<name>A0A0C9Z690_9AGAM</name>
<dbReference type="EMBL" id="KN836062">
    <property type="protein sequence ID" value="KIK32975.1"/>
    <property type="molecule type" value="Genomic_DNA"/>
</dbReference>
<reference evidence="3" key="2">
    <citation type="submission" date="2015-01" db="EMBL/GenBank/DDBJ databases">
        <title>Evolutionary Origins and Diversification of the Mycorrhizal Mutualists.</title>
        <authorList>
            <consortium name="DOE Joint Genome Institute"/>
            <consortium name="Mycorrhizal Genomics Consortium"/>
            <person name="Kohler A."/>
            <person name="Kuo A."/>
            <person name="Nagy L.G."/>
            <person name="Floudas D."/>
            <person name="Copeland A."/>
            <person name="Barry K.W."/>
            <person name="Cichocki N."/>
            <person name="Veneault-Fourrey C."/>
            <person name="LaButti K."/>
            <person name="Lindquist E.A."/>
            <person name="Lipzen A."/>
            <person name="Lundell T."/>
            <person name="Morin E."/>
            <person name="Murat C."/>
            <person name="Riley R."/>
            <person name="Ohm R."/>
            <person name="Sun H."/>
            <person name="Tunlid A."/>
            <person name="Henrissat B."/>
            <person name="Grigoriev I.V."/>
            <person name="Hibbett D.S."/>
            <person name="Martin F."/>
        </authorList>
    </citation>
    <scope>NUCLEOTIDE SEQUENCE [LARGE SCALE GENOMIC DNA]</scope>
    <source>
        <strain evidence="3">UH-Slu-Lm8-n1</strain>
    </source>
</reference>
<evidence type="ECO:0000313" key="3">
    <source>
        <dbReference type="Proteomes" id="UP000054485"/>
    </source>
</evidence>
<dbReference type="InParanoid" id="A0A0C9Z690"/>
<feature type="region of interest" description="Disordered" evidence="1">
    <location>
        <begin position="1"/>
        <end position="40"/>
    </location>
</feature>
<sequence length="63" mass="6949">MVQPGSMIAPCPAPHMSANRKPGLSQKRQSTREKSKLTGPWHLVPRLEPSITKDSNHCQCIEG</sequence>
<keyword evidence="3" id="KW-1185">Reference proteome</keyword>
<dbReference type="Proteomes" id="UP000054485">
    <property type="component" value="Unassembled WGS sequence"/>
</dbReference>
<dbReference type="HOGENOM" id="CLU_2887375_0_0_1"/>
<proteinExistence type="predicted"/>
<organism evidence="2 3">
    <name type="scientific">Suillus luteus UH-Slu-Lm8-n1</name>
    <dbReference type="NCBI Taxonomy" id="930992"/>
    <lineage>
        <taxon>Eukaryota</taxon>
        <taxon>Fungi</taxon>
        <taxon>Dikarya</taxon>
        <taxon>Basidiomycota</taxon>
        <taxon>Agaricomycotina</taxon>
        <taxon>Agaricomycetes</taxon>
        <taxon>Agaricomycetidae</taxon>
        <taxon>Boletales</taxon>
        <taxon>Suillineae</taxon>
        <taxon>Suillaceae</taxon>
        <taxon>Suillus</taxon>
    </lineage>
</organism>
<dbReference type="AlphaFoldDB" id="A0A0C9Z690"/>
<reference evidence="2 3" key="1">
    <citation type="submission" date="2014-04" db="EMBL/GenBank/DDBJ databases">
        <authorList>
            <consortium name="DOE Joint Genome Institute"/>
            <person name="Kuo A."/>
            <person name="Ruytinx J."/>
            <person name="Rineau F."/>
            <person name="Colpaert J."/>
            <person name="Kohler A."/>
            <person name="Nagy L.G."/>
            <person name="Floudas D."/>
            <person name="Copeland A."/>
            <person name="Barry K.W."/>
            <person name="Cichocki N."/>
            <person name="Veneault-Fourrey C."/>
            <person name="LaButti K."/>
            <person name="Lindquist E.A."/>
            <person name="Lipzen A."/>
            <person name="Lundell T."/>
            <person name="Morin E."/>
            <person name="Murat C."/>
            <person name="Sun H."/>
            <person name="Tunlid A."/>
            <person name="Henrissat B."/>
            <person name="Grigoriev I.V."/>
            <person name="Hibbett D.S."/>
            <person name="Martin F."/>
            <person name="Nordberg H.P."/>
            <person name="Cantor M.N."/>
            <person name="Hua S.X."/>
        </authorList>
    </citation>
    <scope>NUCLEOTIDE SEQUENCE [LARGE SCALE GENOMIC DNA]</scope>
    <source>
        <strain evidence="2 3">UH-Slu-Lm8-n1</strain>
    </source>
</reference>
<protein>
    <submittedName>
        <fullName evidence="2">Uncharacterized protein</fullName>
    </submittedName>
</protein>
<gene>
    <name evidence="2" type="ORF">CY34DRAFT_813945</name>
</gene>
<evidence type="ECO:0000313" key="2">
    <source>
        <dbReference type="EMBL" id="KIK32975.1"/>
    </source>
</evidence>
<accession>A0A0C9Z690</accession>
<evidence type="ECO:0000256" key="1">
    <source>
        <dbReference type="SAM" id="MobiDB-lite"/>
    </source>
</evidence>